<sequence>MRPTKSLNNTRILEEEESLLSGPLPEQVASRQTRPCSFFSRYQKSAIVLKDVILLALAIPTLVTLGQHVADRARSTATQHSRQDTALPGCNCGTSVAQAVRLGCQYDTLAAAWLPPHCRDDELTALFDRSGDGPNGTWTYWSDVHHSTEIAVGDIGALADDPRHGRFYATYRWHMVHCFFYWRKAIRSQALGITLEDRFNTEKHAIHCSKMLDANRTIGAVSGVALNSNRWDP</sequence>
<dbReference type="AlphaFoldDB" id="G3JLW3"/>
<dbReference type="OrthoDB" id="3501153at2759"/>
<evidence type="ECO:0000313" key="1">
    <source>
        <dbReference type="EMBL" id="EGX90687.1"/>
    </source>
</evidence>
<protein>
    <submittedName>
        <fullName evidence="1">Uncharacterized protein</fullName>
    </submittedName>
</protein>
<dbReference type="InParanoid" id="G3JLW3"/>
<dbReference type="HOGENOM" id="CLU_066042_3_1_1"/>
<gene>
    <name evidence="1" type="ORF">CCM_07107</name>
</gene>
<dbReference type="eggNOG" id="ENOG502SR4X">
    <property type="taxonomic scope" value="Eukaryota"/>
</dbReference>
<dbReference type="PANTHER" id="PTHR35896:SF3">
    <property type="entry name" value="MAJOR FACILITATOR SUPERFAMILY TRANSPORTER"/>
    <property type="match status" value="1"/>
</dbReference>
<dbReference type="EMBL" id="JH126403">
    <property type="protein sequence ID" value="EGX90687.1"/>
    <property type="molecule type" value="Genomic_DNA"/>
</dbReference>
<organism evidence="1 2">
    <name type="scientific">Cordyceps militaris (strain CM01)</name>
    <name type="common">Caterpillar fungus</name>
    <dbReference type="NCBI Taxonomy" id="983644"/>
    <lineage>
        <taxon>Eukaryota</taxon>
        <taxon>Fungi</taxon>
        <taxon>Dikarya</taxon>
        <taxon>Ascomycota</taxon>
        <taxon>Pezizomycotina</taxon>
        <taxon>Sordariomycetes</taxon>
        <taxon>Hypocreomycetidae</taxon>
        <taxon>Hypocreales</taxon>
        <taxon>Cordycipitaceae</taxon>
        <taxon>Cordyceps</taxon>
    </lineage>
</organism>
<proteinExistence type="predicted"/>
<dbReference type="InterPro" id="IPR053008">
    <property type="entry name" value="Phomopsin_biosynth_assoc"/>
</dbReference>
<dbReference type="OMA" id="EEMHEMW"/>
<dbReference type="RefSeq" id="XP_006672308.1">
    <property type="nucleotide sequence ID" value="XM_006672245.1"/>
</dbReference>
<evidence type="ECO:0000313" key="2">
    <source>
        <dbReference type="Proteomes" id="UP000001610"/>
    </source>
</evidence>
<dbReference type="PANTHER" id="PTHR35896">
    <property type="entry name" value="IG-LIKE DOMAIN-CONTAINING PROTEIN"/>
    <property type="match status" value="1"/>
</dbReference>
<dbReference type="GeneID" id="18169118"/>
<dbReference type="VEuPathDB" id="FungiDB:CCM_07107"/>
<accession>G3JLW3</accession>
<dbReference type="Proteomes" id="UP000001610">
    <property type="component" value="Unassembled WGS sequence"/>
</dbReference>
<dbReference type="KEGG" id="cmt:CCM_07107"/>
<reference evidence="1 2" key="1">
    <citation type="journal article" date="2011" name="Genome Biol.">
        <title>Genome sequence of the insect pathogenic fungus Cordyceps militaris, a valued traditional Chinese medicine.</title>
        <authorList>
            <person name="Zheng P."/>
            <person name="Xia Y."/>
            <person name="Xiao G."/>
            <person name="Xiong C."/>
            <person name="Hu X."/>
            <person name="Zhang S."/>
            <person name="Zheng H."/>
            <person name="Huang Y."/>
            <person name="Zhou Y."/>
            <person name="Wang S."/>
            <person name="Zhao G.P."/>
            <person name="Liu X."/>
            <person name="St Leger R.J."/>
            <person name="Wang C."/>
        </authorList>
    </citation>
    <scope>NUCLEOTIDE SEQUENCE [LARGE SCALE GENOMIC DNA]</scope>
    <source>
        <strain evidence="1 2">CM01</strain>
    </source>
</reference>
<name>G3JLW3_CORMM</name>
<keyword evidence="2" id="KW-1185">Reference proteome</keyword>